<dbReference type="AlphaFoldDB" id="A0A401ZY82"/>
<gene>
    <name evidence="2" type="ORF">KTT_16420</name>
</gene>
<dbReference type="InterPro" id="IPR036291">
    <property type="entry name" value="NAD(P)-bd_dom_sf"/>
</dbReference>
<dbReference type="Pfam" id="PF04321">
    <property type="entry name" value="RmlD_sub_bind"/>
    <property type="match status" value="1"/>
</dbReference>
<reference evidence="3" key="1">
    <citation type="submission" date="2018-12" db="EMBL/GenBank/DDBJ databases">
        <title>Tengunoibacter tsumagoiensis gen. nov., sp. nov., Dictyobacter kobayashii sp. nov., D. alpinus sp. nov., and D. joshuensis sp. nov. and description of Dictyobacteraceae fam. nov. within the order Ktedonobacterales isolated from Tengu-no-mugimeshi.</title>
        <authorList>
            <person name="Wang C.M."/>
            <person name="Zheng Y."/>
            <person name="Sakai Y."/>
            <person name="Toyoda A."/>
            <person name="Minakuchi Y."/>
            <person name="Abe K."/>
            <person name="Yokota A."/>
            <person name="Yabe S."/>
        </authorList>
    </citation>
    <scope>NUCLEOTIDE SEQUENCE [LARGE SCALE GENOMIC DNA]</scope>
    <source>
        <strain evidence="3">Uno3</strain>
    </source>
</reference>
<proteinExistence type="predicted"/>
<feature type="domain" description="RmlD-like substrate binding" evidence="1">
    <location>
        <begin position="6"/>
        <end position="277"/>
    </location>
</feature>
<organism evidence="2 3">
    <name type="scientific">Tengunoibacter tsumagoiensis</name>
    <dbReference type="NCBI Taxonomy" id="2014871"/>
    <lineage>
        <taxon>Bacteria</taxon>
        <taxon>Bacillati</taxon>
        <taxon>Chloroflexota</taxon>
        <taxon>Ktedonobacteria</taxon>
        <taxon>Ktedonobacterales</taxon>
        <taxon>Dictyobacteraceae</taxon>
        <taxon>Tengunoibacter</taxon>
    </lineage>
</organism>
<evidence type="ECO:0000313" key="3">
    <source>
        <dbReference type="Proteomes" id="UP000287352"/>
    </source>
</evidence>
<keyword evidence="3" id="KW-1185">Reference proteome</keyword>
<accession>A0A401ZY82</accession>
<dbReference type="InterPro" id="IPR029903">
    <property type="entry name" value="RmlD-like-bd"/>
</dbReference>
<dbReference type="SUPFAM" id="SSF51735">
    <property type="entry name" value="NAD(P)-binding Rossmann-fold domains"/>
    <property type="match status" value="1"/>
</dbReference>
<evidence type="ECO:0000259" key="1">
    <source>
        <dbReference type="Pfam" id="PF04321"/>
    </source>
</evidence>
<name>A0A401ZY82_9CHLR</name>
<dbReference type="PANTHER" id="PTHR43242:SF1">
    <property type="entry name" value="NAD(P)-BINDING ROSSMANN-FOLD SUPERFAMILY PROTEIN"/>
    <property type="match status" value="1"/>
</dbReference>
<dbReference type="RefSeq" id="WP_161975346.1">
    <property type="nucleotide sequence ID" value="NZ_BIFR01000001.1"/>
</dbReference>
<evidence type="ECO:0000313" key="2">
    <source>
        <dbReference type="EMBL" id="GCE11783.1"/>
    </source>
</evidence>
<dbReference type="PANTHER" id="PTHR43242">
    <property type="entry name" value="NAD(P)-BINDING ROSSMANN-FOLD SUPERFAMILY PROTEIN"/>
    <property type="match status" value="1"/>
</dbReference>
<sequence length="281" mass="31630">MKPKQRVLLLGSAGYLGRTLTAYLQSRGDVVPTHRSQARFAGSYHYNFWTDDISSLVKHQQIDTVIIAASMAYEATHPSSERTLFEQQGERLVRGCQQCRVIYISSDGIFDGKRGLYKESDIPTPITLYGQNLQYLEERVQSLCSNYCIIRPSYLYGYSLSQLDARLSLVQERLLAGERLSFFTDMIKSPMEVNQVAAAITSLTYSEYIGLVHVAGEAMSVYDFHREAMSSLGIASEHLSAVQMPTDFAHPKDTSLDISLMKQLTKIEPLPVRLALQREGR</sequence>
<dbReference type="Gene3D" id="3.90.25.10">
    <property type="entry name" value="UDP-galactose 4-epimerase, domain 1"/>
    <property type="match status" value="1"/>
</dbReference>
<dbReference type="Gene3D" id="3.40.50.720">
    <property type="entry name" value="NAD(P)-binding Rossmann-like Domain"/>
    <property type="match status" value="1"/>
</dbReference>
<dbReference type="EMBL" id="BIFR01000001">
    <property type="protein sequence ID" value="GCE11783.1"/>
    <property type="molecule type" value="Genomic_DNA"/>
</dbReference>
<protein>
    <submittedName>
        <fullName evidence="2">NAD(P)-dependent oxidoreductase</fullName>
    </submittedName>
</protein>
<dbReference type="Proteomes" id="UP000287352">
    <property type="component" value="Unassembled WGS sequence"/>
</dbReference>
<comment type="caution">
    <text evidence="2">The sequence shown here is derived from an EMBL/GenBank/DDBJ whole genome shotgun (WGS) entry which is preliminary data.</text>
</comment>